<comment type="caution">
    <text evidence="2">The sequence shown here is derived from an EMBL/GenBank/DDBJ whole genome shotgun (WGS) entry which is preliminary data.</text>
</comment>
<dbReference type="PANTHER" id="PTHR11786:SF0">
    <property type="entry name" value="ARYLAMINE N-ACETYLTRANSFERASE 4-RELATED"/>
    <property type="match status" value="1"/>
</dbReference>
<name>A0A645DMH9_9ZZZZ</name>
<dbReference type="AlphaFoldDB" id="A0A645DMH9"/>
<dbReference type="InterPro" id="IPR038765">
    <property type="entry name" value="Papain-like_cys_pep_sf"/>
</dbReference>
<dbReference type="Gene3D" id="3.30.2140.20">
    <property type="match status" value="1"/>
</dbReference>
<proteinExistence type="inferred from homology"/>
<dbReference type="GO" id="GO:0016407">
    <property type="term" value="F:acetyltransferase activity"/>
    <property type="evidence" value="ECO:0007669"/>
    <property type="project" value="InterPro"/>
</dbReference>
<organism evidence="2">
    <name type="scientific">bioreactor metagenome</name>
    <dbReference type="NCBI Taxonomy" id="1076179"/>
    <lineage>
        <taxon>unclassified sequences</taxon>
        <taxon>metagenomes</taxon>
        <taxon>ecological metagenomes</taxon>
    </lineage>
</organism>
<comment type="similarity">
    <text evidence="1">Belongs to the arylamine N-acetyltransferase family.</text>
</comment>
<dbReference type="InterPro" id="IPR053710">
    <property type="entry name" value="Arylamine_NAT_domain_sf"/>
</dbReference>
<evidence type="ECO:0000256" key="1">
    <source>
        <dbReference type="ARBA" id="ARBA00006547"/>
    </source>
</evidence>
<accession>A0A645DMH9</accession>
<protein>
    <submittedName>
        <fullName evidence="2">Uncharacterized protein</fullName>
    </submittedName>
</protein>
<dbReference type="Pfam" id="PF00797">
    <property type="entry name" value="Acetyltransf_2"/>
    <property type="match status" value="1"/>
</dbReference>
<evidence type="ECO:0000313" key="2">
    <source>
        <dbReference type="EMBL" id="MPM90499.1"/>
    </source>
</evidence>
<sequence length="162" mass="18711">MKRHRISKVMVGGIPYICDIGVGVPTNVRPLIFEVGLVQEQCGLSFRILKDEILGYVVQRLSKDGEWEHFYSFTEDVAQPIDFYYAHYWCMTSPDSIFLNNTMVHMPTKYGRNTIADIFDPVAAIRVREFRSTRPDGSVARFIPRNEDEQKQALQEMFGIVE</sequence>
<dbReference type="EMBL" id="VSSQ01037732">
    <property type="protein sequence ID" value="MPM90499.1"/>
    <property type="molecule type" value="Genomic_DNA"/>
</dbReference>
<reference evidence="2" key="1">
    <citation type="submission" date="2019-08" db="EMBL/GenBank/DDBJ databases">
        <authorList>
            <person name="Kucharzyk K."/>
            <person name="Murdoch R.W."/>
            <person name="Higgins S."/>
            <person name="Loffler F."/>
        </authorList>
    </citation>
    <scope>NUCLEOTIDE SEQUENCE</scope>
</reference>
<dbReference type="SUPFAM" id="SSF54001">
    <property type="entry name" value="Cysteine proteinases"/>
    <property type="match status" value="1"/>
</dbReference>
<dbReference type="PANTHER" id="PTHR11786">
    <property type="entry name" value="N-HYDROXYARYLAMINE O-ACETYLTRANSFERASE"/>
    <property type="match status" value="1"/>
</dbReference>
<dbReference type="InterPro" id="IPR001447">
    <property type="entry name" value="Arylamine_N-AcTrfase"/>
</dbReference>
<gene>
    <name evidence="2" type="ORF">SDC9_137620</name>
</gene>